<feature type="compositionally biased region" description="Polar residues" evidence="1">
    <location>
        <begin position="53"/>
        <end position="62"/>
    </location>
</feature>
<protein>
    <submittedName>
        <fullName evidence="2">Uncharacterized protein</fullName>
    </submittedName>
</protein>
<accession>A0A6J4J1C9</accession>
<evidence type="ECO:0000313" key="2">
    <source>
        <dbReference type="EMBL" id="CAA9266796.1"/>
    </source>
</evidence>
<dbReference type="EMBL" id="CADCTQ010000243">
    <property type="protein sequence ID" value="CAA9266796.1"/>
    <property type="molecule type" value="Genomic_DNA"/>
</dbReference>
<evidence type="ECO:0000256" key="1">
    <source>
        <dbReference type="SAM" id="MobiDB-lite"/>
    </source>
</evidence>
<feature type="compositionally biased region" description="Basic residues" evidence="1">
    <location>
        <begin position="41"/>
        <end position="52"/>
    </location>
</feature>
<dbReference type="AlphaFoldDB" id="A0A6J4J1C9"/>
<feature type="compositionally biased region" description="Low complexity" evidence="1">
    <location>
        <begin position="85"/>
        <end position="97"/>
    </location>
</feature>
<feature type="non-terminal residue" evidence="2">
    <location>
        <position position="1"/>
    </location>
</feature>
<sequence length="97" mass="10206">CQPSRSNSSGLPCKEPPRRPAWNPLPKPSGTTARATGKKPTTLRRRRIRRRTASCTPTSTARKATPPMPATGTTAPAPPCPKLPSSKSGKAWSGSGC</sequence>
<name>A0A6J4J1C9_9SPHI</name>
<reference evidence="2" key="1">
    <citation type="submission" date="2020-02" db="EMBL/GenBank/DDBJ databases">
        <authorList>
            <person name="Meier V. D."/>
        </authorList>
    </citation>
    <scope>NUCLEOTIDE SEQUENCE</scope>
    <source>
        <strain evidence="2">AVDCRST_MAG56</strain>
    </source>
</reference>
<organism evidence="2">
    <name type="scientific">uncultured Cytophagales bacterium</name>
    <dbReference type="NCBI Taxonomy" id="158755"/>
    <lineage>
        <taxon>Bacteria</taxon>
        <taxon>Pseudomonadati</taxon>
        <taxon>Bacteroidota</taxon>
        <taxon>Sphingobacteriia</taxon>
        <taxon>Sphingobacteriales</taxon>
        <taxon>environmental samples</taxon>
    </lineage>
</organism>
<proteinExistence type="predicted"/>
<gene>
    <name evidence="2" type="ORF">AVDCRST_MAG56-2817</name>
</gene>
<feature type="compositionally biased region" description="Polar residues" evidence="1">
    <location>
        <begin position="1"/>
        <end position="10"/>
    </location>
</feature>
<feature type="non-terminal residue" evidence="2">
    <location>
        <position position="97"/>
    </location>
</feature>
<feature type="region of interest" description="Disordered" evidence="1">
    <location>
        <begin position="1"/>
        <end position="97"/>
    </location>
</feature>